<reference evidence="3" key="1">
    <citation type="submission" date="2016-11" db="UniProtKB">
        <authorList>
            <consortium name="WormBaseParasite"/>
        </authorList>
    </citation>
    <scope>IDENTIFICATION</scope>
</reference>
<keyword evidence="2" id="KW-1185">Reference proteome</keyword>
<dbReference type="PANTHER" id="PTHR36517:SF1">
    <property type="entry name" value="C6 DOMAIN-CONTAINING PROTEIN-RELATED"/>
    <property type="match status" value="1"/>
</dbReference>
<accession>A0A1I7TUQ5</accession>
<protein>
    <submittedName>
        <fullName evidence="3">DUF281 domain-containing protein</fullName>
    </submittedName>
</protein>
<dbReference type="WBParaSite" id="Csp11.Scaffold629.g11974.t2">
    <property type="protein sequence ID" value="Csp11.Scaffold629.g11974.t2"/>
    <property type="gene ID" value="Csp11.Scaffold629.g11974"/>
</dbReference>
<evidence type="ECO:0000313" key="2">
    <source>
        <dbReference type="Proteomes" id="UP000095282"/>
    </source>
</evidence>
<proteinExistence type="predicted"/>
<dbReference type="PANTHER" id="PTHR36517">
    <property type="entry name" value="PROTEIN CBG25732"/>
    <property type="match status" value="1"/>
</dbReference>
<dbReference type="AlphaFoldDB" id="A0A1I7TUQ5"/>
<sequence length="115" mass="12296">MSTPDDYYPTVPPAEMPTGSPATSTPMTRSPVTNAPVTNSPVTNTPIDPCTTCDISSLLPTNLPTGAKVDITELAAAGECKQTRVECARTDERYCVYIDIKVKVALYDLNGALSW</sequence>
<evidence type="ECO:0000256" key="1">
    <source>
        <dbReference type="SAM" id="MobiDB-lite"/>
    </source>
</evidence>
<feature type="region of interest" description="Disordered" evidence="1">
    <location>
        <begin position="1"/>
        <end position="43"/>
    </location>
</feature>
<evidence type="ECO:0000313" key="3">
    <source>
        <dbReference type="WBParaSite" id="Csp11.Scaffold629.g11974.t2"/>
    </source>
</evidence>
<dbReference type="Proteomes" id="UP000095282">
    <property type="component" value="Unplaced"/>
</dbReference>
<feature type="compositionally biased region" description="Polar residues" evidence="1">
    <location>
        <begin position="20"/>
        <end position="43"/>
    </location>
</feature>
<organism evidence="2 3">
    <name type="scientific">Caenorhabditis tropicalis</name>
    <dbReference type="NCBI Taxonomy" id="1561998"/>
    <lineage>
        <taxon>Eukaryota</taxon>
        <taxon>Metazoa</taxon>
        <taxon>Ecdysozoa</taxon>
        <taxon>Nematoda</taxon>
        <taxon>Chromadorea</taxon>
        <taxon>Rhabditida</taxon>
        <taxon>Rhabditina</taxon>
        <taxon>Rhabditomorpha</taxon>
        <taxon>Rhabditoidea</taxon>
        <taxon>Rhabditidae</taxon>
        <taxon>Peloderinae</taxon>
        <taxon>Caenorhabditis</taxon>
    </lineage>
</organism>
<name>A0A1I7TUQ5_9PELO</name>